<reference evidence="2 3" key="1">
    <citation type="submission" date="2020-01" db="EMBL/GenBank/DDBJ databases">
        <title>Genomes assembled from Gulf of Kutch pelagic sediment metagenomes.</title>
        <authorList>
            <person name="Chandrashekar M."/>
            <person name="Mahajan M.S."/>
            <person name="Dave K.J."/>
            <person name="Vatsa P."/>
            <person name="Nathani N.M."/>
        </authorList>
    </citation>
    <scope>NUCLEOTIDE SEQUENCE [LARGE SCALE GENOMIC DNA]</scope>
    <source>
        <strain evidence="2">KS3-K002</strain>
    </source>
</reference>
<feature type="region of interest" description="Disordered" evidence="1">
    <location>
        <begin position="222"/>
        <end position="248"/>
    </location>
</feature>
<gene>
    <name evidence="2" type="ORF">GWO12_11700</name>
</gene>
<accession>A0AAE4Z8G6</accession>
<dbReference type="EMBL" id="JAACAK010000091">
    <property type="protein sequence ID" value="NIR75755.1"/>
    <property type="molecule type" value="Genomic_DNA"/>
</dbReference>
<feature type="compositionally biased region" description="Basic and acidic residues" evidence="1">
    <location>
        <begin position="222"/>
        <end position="243"/>
    </location>
</feature>
<name>A0AAE4Z8G6_9BACT</name>
<evidence type="ECO:0000256" key="1">
    <source>
        <dbReference type="SAM" id="MobiDB-lite"/>
    </source>
</evidence>
<evidence type="ECO:0000313" key="2">
    <source>
        <dbReference type="EMBL" id="NIR75755.1"/>
    </source>
</evidence>
<organism evidence="2 3">
    <name type="scientific">Candidatus Kutchimonas denitrificans</name>
    <dbReference type="NCBI Taxonomy" id="3056748"/>
    <lineage>
        <taxon>Bacteria</taxon>
        <taxon>Pseudomonadati</taxon>
        <taxon>Gemmatimonadota</taxon>
        <taxon>Gemmatimonadia</taxon>
        <taxon>Candidatus Palauibacterales</taxon>
        <taxon>Candidatus Palauibacteraceae</taxon>
        <taxon>Candidatus Kutchimonas</taxon>
    </lineage>
</organism>
<sequence>MAGAPVSPDVIIASELARVGNLDLEVNHGGCLPSDDAAECRRRISLALLWEAGYRFTHRHELFLANGRQFSRGGVKISGKHGEIGRAYYAKKYGSESEAKRQEARFVERMMHGMPPFTRRRWRGAVREIIAEAYEQADHYGLTGLARQDFFYLNERTRRLASGSHSAKTGFVFAPFLNPDYLRACFAYPSYEKTAFPFHRHIVSTNTPEWTSVPYAGGSEAHELSRSRSEALKAPETEDEGKSGWRRATGEGNYDSALYWKTTARPIIDECLRDDGFWTELFDPDLVRDRWEAAPQELAITYLLPHVLEEATVP</sequence>
<dbReference type="Proteomes" id="UP000702544">
    <property type="component" value="Unassembled WGS sequence"/>
</dbReference>
<dbReference type="AlphaFoldDB" id="A0AAE4Z8G6"/>
<comment type="caution">
    <text evidence="2">The sequence shown here is derived from an EMBL/GenBank/DDBJ whole genome shotgun (WGS) entry which is preliminary data.</text>
</comment>
<protein>
    <submittedName>
        <fullName evidence="2">Uncharacterized protein</fullName>
    </submittedName>
</protein>
<evidence type="ECO:0000313" key="3">
    <source>
        <dbReference type="Proteomes" id="UP000702544"/>
    </source>
</evidence>
<proteinExistence type="predicted"/>